<dbReference type="RefSeq" id="WP_225972557.1">
    <property type="nucleotide sequence ID" value="NZ_CP031124.1"/>
</dbReference>
<gene>
    <name evidence="2" type="ORF">DTO96_100865</name>
</gene>
<dbReference type="Pfam" id="PF03358">
    <property type="entry name" value="FMN_red"/>
    <property type="match status" value="1"/>
</dbReference>
<dbReference type="EC" id="1.-.-.-" evidence="2"/>
<dbReference type="GO" id="GO:0016491">
    <property type="term" value="F:oxidoreductase activity"/>
    <property type="evidence" value="ECO:0007669"/>
    <property type="project" value="UniProtKB-KW"/>
</dbReference>
<keyword evidence="3" id="KW-1185">Reference proteome</keyword>
<dbReference type="PANTHER" id="PTHR30543:SF21">
    <property type="entry name" value="NAD(P)H-DEPENDENT FMN REDUCTASE LOT6"/>
    <property type="match status" value="1"/>
</dbReference>
<evidence type="ECO:0000313" key="3">
    <source>
        <dbReference type="Proteomes" id="UP000252182"/>
    </source>
</evidence>
<dbReference type="AlphaFoldDB" id="A0A345D9V7"/>
<organism evidence="2 3">
    <name type="scientific">Ephemeroptericola cinctiostellae</name>
    <dbReference type="NCBI Taxonomy" id="2268024"/>
    <lineage>
        <taxon>Bacteria</taxon>
        <taxon>Pseudomonadati</taxon>
        <taxon>Pseudomonadota</taxon>
        <taxon>Betaproteobacteria</taxon>
        <taxon>Burkholderiales</taxon>
        <taxon>Burkholderiaceae</taxon>
        <taxon>Ephemeroptericola</taxon>
    </lineage>
</organism>
<dbReference type="Gene3D" id="3.40.50.360">
    <property type="match status" value="1"/>
</dbReference>
<dbReference type="EMBL" id="CP031124">
    <property type="protein sequence ID" value="AXF85145.1"/>
    <property type="molecule type" value="Genomic_DNA"/>
</dbReference>
<dbReference type="InterPro" id="IPR029039">
    <property type="entry name" value="Flavoprotein-like_sf"/>
</dbReference>
<name>A0A345D9V7_9BURK</name>
<evidence type="ECO:0000259" key="1">
    <source>
        <dbReference type="Pfam" id="PF03358"/>
    </source>
</evidence>
<dbReference type="GO" id="GO:0010181">
    <property type="term" value="F:FMN binding"/>
    <property type="evidence" value="ECO:0007669"/>
    <property type="project" value="TreeGrafter"/>
</dbReference>
<dbReference type="InterPro" id="IPR050712">
    <property type="entry name" value="NAD(P)H-dep_reductase"/>
</dbReference>
<sequence>MKILAISGSLRAASLNTAMLRALARIAPNGIEIEMSPSIGDLPLFNPDVEYPNPAVVAQFKQKIIAADALVIASPEYAHGVTGAMKNALDWMVGNESFVNKPVAVFNTSPRASHAHAALIETLSVMSAHIVTTACVVLPIVGFGLTEVDVVERPEISDTVRSALMALREAVDGVI</sequence>
<accession>A0A345D9V7</accession>
<evidence type="ECO:0000313" key="2">
    <source>
        <dbReference type="EMBL" id="AXF85145.1"/>
    </source>
</evidence>
<dbReference type="PANTHER" id="PTHR30543">
    <property type="entry name" value="CHROMATE REDUCTASE"/>
    <property type="match status" value="1"/>
</dbReference>
<proteinExistence type="predicted"/>
<reference evidence="3" key="1">
    <citation type="submission" date="2018-07" db="EMBL/GenBank/DDBJ databases">
        <authorList>
            <person name="Kim H."/>
        </authorList>
    </citation>
    <scope>NUCLEOTIDE SEQUENCE [LARGE SCALE GENOMIC DNA]</scope>
    <source>
        <strain evidence="3">F02</strain>
    </source>
</reference>
<dbReference type="InterPro" id="IPR005025">
    <property type="entry name" value="FMN_Rdtase-like_dom"/>
</dbReference>
<dbReference type="SUPFAM" id="SSF52218">
    <property type="entry name" value="Flavoproteins"/>
    <property type="match status" value="1"/>
</dbReference>
<dbReference type="Proteomes" id="UP000252182">
    <property type="component" value="Chromosome"/>
</dbReference>
<dbReference type="KEGG" id="hyf:DTO96_100865"/>
<protein>
    <submittedName>
        <fullName evidence="2">NAD(P)H-dependent FMN reductase</fullName>
        <ecNumber evidence="2">1.-.-.-</ecNumber>
    </submittedName>
</protein>
<keyword evidence="2" id="KW-0560">Oxidoreductase</keyword>
<feature type="domain" description="NADPH-dependent FMN reductase-like" evidence="1">
    <location>
        <begin position="1"/>
        <end position="131"/>
    </location>
</feature>
<dbReference type="GO" id="GO:0005829">
    <property type="term" value="C:cytosol"/>
    <property type="evidence" value="ECO:0007669"/>
    <property type="project" value="TreeGrafter"/>
</dbReference>